<dbReference type="AlphaFoldDB" id="A0A6L7GC92"/>
<organism evidence="1 2">
    <name type="scientific">Allopontixanthobacter confluentis</name>
    <dbReference type="NCBI Taxonomy" id="1849021"/>
    <lineage>
        <taxon>Bacteria</taxon>
        <taxon>Pseudomonadati</taxon>
        <taxon>Pseudomonadota</taxon>
        <taxon>Alphaproteobacteria</taxon>
        <taxon>Sphingomonadales</taxon>
        <taxon>Erythrobacteraceae</taxon>
        <taxon>Allopontixanthobacter</taxon>
    </lineage>
</organism>
<comment type="caution">
    <text evidence="1">The sequence shown here is derived from an EMBL/GenBank/DDBJ whole genome shotgun (WGS) entry which is preliminary data.</text>
</comment>
<dbReference type="RefSeq" id="WP_160599361.1">
    <property type="nucleotide sequence ID" value="NZ_WTYU01000001.1"/>
</dbReference>
<dbReference type="Pfam" id="PF02620">
    <property type="entry name" value="YceD"/>
    <property type="match status" value="1"/>
</dbReference>
<protein>
    <submittedName>
        <fullName evidence="1">DUF177 domain-containing protein</fullName>
    </submittedName>
</protein>
<name>A0A6L7GC92_9SPHN</name>
<accession>A0A6L7GC92</accession>
<keyword evidence="2" id="KW-1185">Reference proteome</keyword>
<evidence type="ECO:0000313" key="1">
    <source>
        <dbReference type="EMBL" id="MXP13240.1"/>
    </source>
</evidence>
<dbReference type="EMBL" id="WTYU01000001">
    <property type="protein sequence ID" value="MXP13240.1"/>
    <property type="molecule type" value="Genomic_DNA"/>
</dbReference>
<reference evidence="1 2" key="1">
    <citation type="submission" date="2019-12" db="EMBL/GenBank/DDBJ databases">
        <title>Genomic-based taxomic classification of the family Erythrobacteraceae.</title>
        <authorList>
            <person name="Xu L."/>
        </authorList>
    </citation>
    <scope>NUCLEOTIDE SEQUENCE [LARGE SCALE GENOMIC DNA]</scope>
    <source>
        <strain evidence="1 2">KCTC 52259</strain>
    </source>
</reference>
<dbReference type="Proteomes" id="UP000473531">
    <property type="component" value="Unassembled WGS sequence"/>
</dbReference>
<evidence type="ECO:0000313" key="2">
    <source>
        <dbReference type="Proteomes" id="UP000473531"/>
    </source>
</evidence>
<gene>
    <name evidence="1" type="ORF">GRI44_00455</name>
</gene>
<sequence length="168" mass="17853">MTQGEFTHIVKVRQIMQAPRVLDANAAERAALAQRFLINEVKFLTAEVALTVNGNIVTAEGRLRADIVQQCAVSGEDLPASIDEKITLRFVSETAAPADDEVELDADDCDEIYYSGDSFDLGEAVAQSLGLAIDPFACGPGAEQTRKKAGLLDETAAGPFAALAALKK</sequence>
<dbReference type="InterPro" id="IPR003772">
    <property type="entry name" value="YceD"/>
</dbReference>
<proteinExistence type="predicted"/>
<dbReference type="OrthoDB" id="8443793at2"/>